<proteinExistence type="predicted"/>
<feature type="domain" description="C-type lectin" evidence="5">
    <location>
        <begin position="27"/>
        <end position="128"/>
    </location>
</feature>
<evidence type="ECO:0000313" key="7">
    <source>
        <dbReference type="EMBL" id="CAH1775122.1"/>
    </source>
</evidence>
<feature type="chain" id="PRO_5035927042" evidence="4">
    <location>
        <begin position="20"/>
        <end position="644"/>
    </location>
</feature>
<dbReference type="CDD" id="cd00037">
    <property type="entry name" value="CLECT"/>
    <property type="match status" value="2"/>
</dbReference>
<dbReference type="PANTHER" id="PTHR22803">
    <property type="entry name" value="MANNOSE, PHOSPHOLIPASE, LECTIN RECEPTOR RELATED"/>
    <property type="match status" value="1"/>
</dbReference>
<feature type="compositionally biased region" description="Basic and acidic residues" evidence="2">
    <location>
        <begin position="586"/>
        <end position="607"/>
    </location>
</feature>
<dbReference type="Gene3D" id="3.10.100.10">
    <property type="entry name" value="Mannose-Binding Protein A, subunit A"/>
    <property type="match status" value="3"/>
</dbReference>
<evidence type="ECO:0000259" key="5">
    <source>
        <dbReference type="PROSITE" id="PS50041"/>
    </source>
</evidence>
<keyword evidence="1" id="KW-1015">Disulfide bond</keyword>
<reference evidence="7" key="1">
    <citation type="submission" date="2022-03" db="EMBL/GenBank/DDBJ databases">
        <authorList>
            <person name="Martin C."/>
        </authorList>
    </citation>
    <scope>NUCLEOTIDE SEQUENCE</scope>
</reference>
<name>A0A8S4N308_OWEFU</name>
<evidence type="ECO:0000256" key="4">
    <source>
        <dbReference type="SAM" id="SignalP"/>
    </source>
</evidence>
<feature type="domain" description="C-type lectin" evidence="5">
    <location>
        <begin position="197"/>
        <end position="244"/>
    </location>
</feature>
<gene>
    <name evidence="7" type="ORF">OFUS_LOCUS2468</name>
</gene>
<dbReference type="SMART" id="SM00034">
    <property type="entry name" value="CLECT"/>
    <property type="match status" value="2"/>
</dbReference>
<sequence length="644" mass="73346">MDTINLFTFWFIMIASKQGILVQSCCTGGFCYTFFETEMTWEKASNYCHSENMELAVINTENTQGFLAEKLEEGGWSDGWVGGRRWNTDWRWVNGNATIQSQGCYKDSVPRDLPYQIRLNNITPEKCMRECRMANFTYAGLQAGTTCWCGNTYNKYGIHPQCTANDNSVCCSTPCGGDASKTCGQTGANHVFNIQGLAYSNWYGEEPRDPEGGRNCGVMNKGAGYLHYQWSPEVCTEAHGYICEIYISEEECNAIPKSKYYERSCYTMDEKVRKMSWFTSRQLCLQMNGDLVTIDNEMEQDVIKTWLSGSAMRGVSLWIGLTNRHWAWKEDIEVGYYQNWATNEPNSLKECLSFNRLQNNKWFSEDCNSTKYFICQIADNSTGPLTQPVLASKDQVRKIGFLVGLIIAALLLLIIPIMLIGICITRKKKQTSEIPMTGFEIKEEAKANVEDPKLERNSSIMRSLWDRTLKLSPRKYKENGSPTSESVATISDGKSTPSTSAPSTTQGSTEDIINDKSSDVYTPTDRYKRSRSRNKPKREYTNERQEYENPSFASEIRPDPLEALYAELENKVKTKSKVLRSTSYKHATEKNNKVTAADRERESKDNAVQEGIYSVSSKRIQNPRDDRNNMNGRNGRIELYDYCV</sequence>
<feature type="transmembrane region" description="Helical" evidence="3">
    <location>
        <begin position="399"/>
        <end position="424"/>
    </location>
</feature>
<feature type="compositionally biased region" description="Low complexity" evidence="2">
    <location>
        <begin position="495"/>
        <end position="509"/>
    </location>
</feature>
<evidence type="ECO:0000313" key="8">
    <source>
        <dbReference type="Proteomes" id="UP000749559"/>
    </source>
</evidence>
<dbReference type="Proteomes" id="UP000749559">
    <property type="component" value="Unassembled WGS sequence"/>
</dbReference>
<evidence type="ECO:0000256" key="3">
    <source>
        <dbReference type="SAM" id="Phobius"/>
    </source>
</evidence>
<comment type="caution">
    <text evidence="7">The sequence shown here is derived from an EMBL/GenBank/DDBJ whole genome shotgun (WGS) entry which is preliminary data.</text>
</comment>
<feature type="region of interest" description="Disordered" evidence="2">
    <location>
        <begin position="474"/>
        <end position="555"/>
    </location>
</feature>
<accession>A0A8S4N308</accession>
<keyword evidence="3" id="KW-0472">Membrane</keyword>
<dbReference type="SMART" id="SM00321">
    <property type="entry name" value="WSC"/>
    <property type="match status" value="1"/>
</dbReference>
<evidence type="ECO:0000259" key="6">
    <source>
        <dbReference type="PROSITE" id="PS51212"/>
    </source>
</evidence>
<dbReference type="PROSITE" id="PS50041">
    <property type="entry name" value="C_TYPE_LECTIN_2"/>
    <property type="match status" value="3"/>
</dbReference>
<evidence type="ECO:0000256" key="2">
    <source>
        <dbReference type="SAM" id="MobiDB-lite"/>
    </source>
</evidence>
<feature type="signal peptide" evidence="4">
    <location>
        <begin position="1"/>
        <end position="19"/>
    </location>
</feature>
<evidence type="ECO:0000256" key="1">
    <source>
        <dbReference type="ARBA" id="ARBA00023157"/>
    </source>
</evidence>
<dbReference type="OrthoDB" id="6042110at2759"/>
<dbReference type="InterPro" id="IPR016187">
    <property type="entry name" value="CTDL_fold"/>
</dbReference>
<feature type="region of interest" description="Disordered" evidence="2">
    <location>
        <begin position="583"/>
        <end position="634"/>
    </location>
</feature>
<dbReference type="InterPro" id="IPR018378">
    <property type="entry name" value="C-type_lectin_CS"/>
</dbReference>
<feature type="compositionally biased region" description="Polar residues" evidence="2">
    <location>
        <begin position="480"/>
        <end position="494"/>
    </location>
</feature>
<dbReference type="AlphaFoldDB" id="A0A8S4N308"/>
<organism evidence="7 8">
    <name type="scientific">Owenia fusiformis</name>
    <name type="common">Polychaete worm</name>
    <dbReference type="NCBI Taxonomy" id="6347"/>
    <lineage>
        <taxon>Eukaryota</taxon>
        <taxon>Metazoa</taxon>
        <taxon>Spiralia</taxon>
        <taxon>Lophotrochozoa</taxon>
        <taxon>Annelida</taxon>
        <taxon>Polychaeta</taxon>
        <taxon>Sedentaria</taxon>
        <taxon>Canalipalpata</taxon>
        <taxon>Sabellida</taxon>
        <taxon>Oweniida</taxon>
        <taxon>Oweniidae</taxon>
        <taxon>Owenia</taxon>
    </lineage>
</organism>
<dbReference type="InterPro" id="IPR002889">
    <property type="entry name" value="WSC_carb-bd"/>
</dbReference>
<dbReference type="PROSITE" id="PS00615">
    <property type="entry name" value="C_TYPE_LECTIN_1"/>
    <property type="match status" value="1"/>
</dbReference>
<dbReference type="InterPro" id="IPR001304">
    <property type="entry name" value="C-type_lectin-like"/>
</dbReference>
<keyword evidence="3" id="KW-1133">Transmembrane helix</keyword>
<dbReference type="PROSITE" id="PS51212">
    <property type="entry name" value="WSC"/>
    <property type="match status" value="1"/>
</dbReference>
<feature type="domain" description="WSC" evidence="6">
    <location>
        <begin position="98"/>
        <end position="195"/>
    </location>
</feature>
<dbReference type="InterPro" id="IPR016186">
    <property type="entry name" value="C-type_lectin-like/link_sf"/>
</dbReference>
<protein>
    <submittedName>
        <fullName evidence="7">Uncharacterized protein</fullName>
    </submittedName>
</protein>
<feature type="domain" description="C-type lectin" evidence="5">
    <location>
        <begin position="261"/>
        <end position="376"/>
    </location>
</feature>
<dbReference type="SUPFAM" id="SSF56436">
    <property type="entry name" value="C-type lectin-like"/>
    <property type="match status" value="2"/>
</dbReference>
<keyword evidence="4" id="KW-0732">Signal</keyword>
<dbReference type="InterPro" id="IPR050111">
    <property type="entry name" value="C-type_lectin/snaclec_domain"/>
</dbReference>
<feature type="compositionally biased region" description="Basic and acidic residues" evidence="2">
    <location>
        <begin position="537"/>
        <end position="547"/>
    </location>
</feature>
<dbReference type="EMBL" id="CAIIXF020000001">
    <property type="protein sequence ID" value="CAH1775122.1"/>
    <property type="molecule type" value="Genomic_DNA"/>
</dbReference>
<keyword evidence="3" id="KW-0812">Transmembrane</keyword>
<keyword evidence="8" id="KW-1185">Reference proteome</keyword>
<dbReference type="Pfam" id="PF01822">
    <property type="entry name" value="WSC"/>
    <property type="match status" value="1"/>
</dbReference>
<dbReference type="Pfam" id="PF00059">
    <property type="entry name" value="Lectin_C"/>
    <property type="match status" value="1"/>
</dbReference>